<protein>
    <recommendedName>
        <fullName evidence="2">PID domain-containing protein</fullName>
    </recommendedName>
</protein>
<dbReference type="Proteomes" id="UP000192578">
    <property type="component" value="Unassembled WGS sequence"/>
</dbReference>
<dbReference type="Pfam" id="PF00640">
    <property type="entry name" value="PID"/>
    <property type="match status" value="1"/>
</dbReference>
<keyword evidence="4" id="KW-1185">Reference proteome</keyword>
<dbReference type="InterPro" id="IPR011993">
    <property type="entry name" value="PH-like_dom_sf"/>
</dbReference>
<proteinExistence type="predicted"/>
<dbReference type="EMBL" id="MTYJ01000220">
    <property type="protein sequence ID" value="OWA51289.1"/>
    <property type="molecule type" value="Genomic_DNA"/>
</dbReference>
<gene>
    <name evidence="3" type="ORF">BV898_15780</name>
</gene>
<dbReference type="SMART" id="SM00462">
    <property type="entry name" value="PTB"/>
    <property type="match status" value="1"/>
</dbReference>
<evidence type="ECO:0000313" key="3">
    <source>
        <dbReference type="EMBL" id="OWA51289.1"/>
    </source>
</evidence>
<dbReference type="Gene3D" id="2.30.29.30">
    <property type="entry name" value="Pleckstrin-homology domain (PH domain)/Phosphotyrosine-binding domain (PTB)"/>
    <property type="match status" value="1"/>
</dbReference>
<dbReference type="InterPro" id="IPR006020">
    <property type="entry name" value="PTB/PI_dom"/>
</dbReference>
<reference evidence="4" key="1">
    <citation type="submission" date="2017-01" db="EMBL/GenBank/DDBJ databases">
        <title>Comparative genomics of anhydrobiosis in the tardigrade Hypsibius dujardini.</title>
        <authorList>
            <person name="Yoshida Y."/>
            <person name="Koutsovoulos G."/>
            <person name="Laetsch D."/>
            <person name="Stevens L."/>
            <person name="Kumar S."/>
            <person name="Horikawa D."/>
            <person name="Ishino K."/>
            <person name="Komine S."/>
            <person name="Tomita M."/>
            <person name="Blaxter M."/>
            <person name="Arakawa K."/>
        </authorList>
    </citation>
    <scope>NUCLEOTIDE SEQUENCE [LARGE SCALE GENOMIC DNA]</scope>
    <source>
        <strain evidence="4">Z151</strain>
    </source>
</reference>
<dbReference type="PANTHER" id="PTHR47695">
    <property type="entry name" value="PID DOMAIN-CONTAINING PROTEIN"/>
    <property type="match status" value="1"/>
</dbReference>
<evidence type="ECO:0000256" key="1">
    <source>
        <dbReference type="SAM" id="MobiDB-lite"/>
    </source>
</evidence>
<organism evidence="3 4">
    <name type="scientific">Hypsibius exemplaris</name>
    <name type="common">Freshwater tardigrade</name>
    <dbReference type="NCBI Taxonomy" id="2072580"/>
    <lineage>
        <taxon>Eukaryota</taxon>
        <taxon>Metazoa</taxon>
        <taxon>Ecdysozoa</taxon>
        <taxon>Tardigrada</taxon>
        <taxon>Eutardigrada</taxon>
        <taxon>Parachela</taxon>
        <taxon>Hypsibioidea</taxon>
        <taxon>Hypsibiidae</taxon>
        <taxon>Hypsibius</taxon>
    </lineage>
</organism>
<dbReference type="SUPFAM" id="SSF50729">
    <property type="entry name" value="PH domain-like"/>
    <property type="match status" value="1"/>
</dbReference>
<evidence type="ECO:0000313" key="4">
    <source>
        <dbReference type="Proteomes" id="UP000192578"/>
    </source>
</evidence>
<accession>A0A9X6RKN6</accession>
<feature type="compositionally biased region" description="Low complexity" evidence="1">
    <location>
        <begin position="429"/>
        <end position="449"/>
    </location>
</feature>
<name>A0A9X6RKN6_HYPEX</name>
<dbReference type="AlphaFoldDB" id="A0A9X6RKN6"/>
<dbReference type="GO" id="GO:0005737">
    <property type="term" value="C:cytoplasm"/>
    <property type="evidence" value="ECO:0007669"/>
    <property type="project" value="TreeGrafter"/>
</dbReference>
<feature type="domain" description="PID" evidence="2">
    <location>
        <begin position="50"/>
        <end position="186"/>
    </location>
</feature>
<evidence type="ECO:0000259" key="2">
    <source>
        <dbReference type="PROSITE" id="PS01179"/>
    </source>
</evidence>
<dbReference type="OrthoDB" id="10069833at2759"/>
<dbReference type="PANTHER" id="PTHR47695:SF3">
    <property type="entry name" value="PID DOMAIN-CONTAINING PROTEIN"/>
    <property type="match status" value="1"/>
</dbReference>
<feature type="region of interest" description="Disordered" evidence="1">
    <location>
        <begin position="270"/>
        <end position="289"/>
    </location>
</feature>
<dbReference type="PROSITE" id="PS01179">
    <property type="entry name" value="PID"/>
    <property type="match status" value="1"/>
</dbReference>
<feature type="region of interest" description="Disordered" evidence="1">
    <location>
        <begin position="397"/>
        <end position="460"/>
    </location>
</feature>
<comment type="caution">
    <text evidence="3">The sequence shown here is derived from an EMBL/GenBank/DDBJ whole genome shotgun (WGS) entry which is preliminary data.</text>
</comment>
<sequence length="460" mass="48479">MAASLNLKPVSITEYPDAHLVLPGAHVGSPITRKINPNNVNSLDSYHFAGEGVQFRGKLIGIKDVDDIRGDAMCRQAMHNLKAALKLPSTKENKTRITIGVSMYGLKIKDERGTIVLHQHPVPRISFVWRDQTDPRAFGYVYGTPSSGHRFAAIKVVDATADTVVGTIQQLFQISARLRQQEQERAQTKQPEAPPPPVETVAVAPLPDTPARVAATSQQSAAPKVAAEQGPSLLSFDYDPANQRDQDHPINKISSETPWSDFEAFLLNGPDPSAQPAAQRQEVASPPANPYAGMSGAGSQFGAMPGPSNPYFRMASGPQFGGMQTYPNNPHFGMAPAGPYFGGPPAMPNQPRPQSAVPPVVSGVMDDDFFGGFGSQGNSGASSPAVVRAATPNFPGAGLSALSPPPTPSRRRPNAAGAPSLMGDMPAFGGSAANGQAAPASAAPVPSNQYSDPFIDNFFS</sequence>